<keyword evidence="3" id="KW-1185">Reference proteome</keyword>
<dbReference type="GO" id="GO:0035014">
    <property type="term" value="F:phosphatidylinositol 3-kinase regulator activity"/>
    <property type="evidence" value="ECO:0007669"/>
    <property type="project" value="TreeGrafter"/>
</dbReference>
<dbReference type="InParanoid" id="A0A067RAQ4"/>
<proteinExistence type="predicted"/>
<dbReference type="InterPro" id="IPR018791">
    <property type="entry name" value="UV_resistance/autophagy_Atg14"/>
</dbReference>
<sequence>MIYRAIPNISCTHYVWRIRKLNGRFTHDFHKFHGILTTNSISCDTNNHFSDRKVRSSLEGRRLHIHVRRFLGYLLHRISTVWRAMASSGSAYSSDAPGDFHLTSSIEDSGSRFSTSVEKCPLCSYNRRTFYCKQCIQEGSFIHSNNHYAERFAEKQLHHMRLHNDRRQLQELCDIFLQRNLHLDQLRTEIDACHERIALLRMIIQEKRKHLEEDKPKIANMIKQSQDRRARLPRYEEHVNKMERRTSLMGIHANETALAIQKEQQELKDMIRASIQQLVQYIFPIIPVQPVPSDEDCEQPRDTVTALADATRTAYIRGRWVFTDSSGQLQHCIVAPSLPDSGDYSAYNVWVAANKDGVPGGNSEGMEHNPAYNISAALTYTTQLVNVLAFYLDVRLPNKLCYSDFCGHEMTDTQFAHRVAKLNSNVLHLCYTQNVNPELLHPARTLHNILLLLNTEVSDLGRQGPLEVNPVLAKSLEDQLARDLELGEDSGSEDESDTLPLEWEAVPHVSCPESVPGPSQMSQQNFTSTQQATSMAGGLVTSAAASIASLWRGWTGTK</sequence>
<dbReference type="STRING" id="136037.A0A067RAQ4"/>
<evidence type="ECO:0008006" key="4">
    <source>
        <dbReference type="Google" id="ProtNLM"/>
    </source>
</evidence>
<dbReference type="GO" id="GO:0097629">
    <property type="term" value="C:extrinsic component of omegasome membrane"/>
    <property type="evidence" value="ECO:0007669"/>
    <property type="project" value="TreeGrafter"/>
</dbReference>
<dbReference type="GO" id="GO:0035032">
    <property type="term" value="C:phosphatidylinositol 3-kinase complex, class III"/>
    <property type="evidence" value="ECO:0007669"/>
    <property type="project" value="TreeGrafter"/>
</dbReference>
<dbReference type="Proteomes" id="UP000027135">
    <property type="component" value="Unassembled WGS sequence"/>
</dbReference>
<dbReference type="GO" id="GO:0043495">
    <property type="term" value="F:protein-membrane adaptor activity"/>
    <property type="evidence" value="ECO:0007669"/>
    <property type="project" value="TreeGrafter"/>
</dbReference>
<evidence type="ECO:0000256" key="1">
    <source>
        <dbReference type="ARBA" id="ARBA00023054"/>
    </source>
</evidence>
<reference evidence="2 3" key="1">
    <citation type="journal article" date="2014" name="Nat. Commun.">
        <title>Molecular traces of alternative social organization in a termite genome.</title>
        <authorList>
            <person name="Terrapon N."/>
            <person name="Li C."/>
            <person name="Robertson H.M."/>
            <person name="Ji L."/>
            <person name="Meng X."/>
            <person name="Booth W."/>
            <person name="Chen Z."/>
            <person name="Childers C.P."/>
            <person name="Glastad K.M."/>
            <person name="Gokhale K."/>
            <person name="Gowin J."/>
            <person name="Gronenberg W."/>
            <person name="Hermansen R.A."/>
            <person name="Hu H."/>
            <person name="Hunt B.G."/>
            <person name="Huylmans A.K."/>
            <person name="Khalil S.M."/>
            <person name="Mitchell R.D."/>
            <person name="Munoz-Torres M.C."/>
            <person name="Mustard J.A."/>
            <person name="Pan H."/>
            <person name="Reese J.T."/>
            <person name="Scharf M.E."/>
            <person name="Sun F."/>
            <person name="Vogel H."/>
            <person name="Xiao J."/>
            <person name="Yang W."/>
            <person name="Yang Z."/>
            <person name="Yang Z."/>
            <person name="Zhou J."/>
            <person name="Zhu J."/>
            <person name="Brent C.S."/>
            <person name="Elsik C.G."/>
            <person name="Goodisman M.A."/>
            <person name="Liberles D.A."/>
            <person name="Roe R.M."/>
            <person name="Vargo E.L."/>
            <person name="Vilcinskas A."/>
            <person name="Wang J."/>
            <person name="Bornberg-Bauer E."/>
            <person name="Korb J."/>
            <person name="Zhang G."/>
            <person name="Liebig J."/>
        </authorList>
    </citation>
    <scope>NUCLEOTIDE SEQUENCE [LARGE SCALE GENOMIC DNA]</scope>
    <source>
        <tissue evidence="2">Whole organism</tissue>
    </source>
</reference>
<dbReference type="FunCoup" id="A0A067RAQ4">
    <property type="interactions" value="1274"/>
</dbReference>
<dbReference type="EMBL" id="KK852577">
    <property type="protein sequence ID" value="KDR20930.1"/>
    <property type="molecule type" value="Genomic_DNA"/>
</dbReference>
<protein>
    <recommendedName>
        <fullName evidence="4">Beclin 1-associated autophagy-related key regulator</fullName>
    </recommendedName>
</protein>
<dbReference type="GO" id="GO:0000423">
    <property type="term" value="P:mitophagy"/>
    <property type="evidence" value="ECO:0007669"/>
    <property type="project" value="TreeGrafter"/>
</dbReference>
<dbReference type="GO" id="GO:0097632">
    <property type="term" value="C:extrinsic component of phagophore assembly site membrane"/>
    <property type="evidence" value="ECO:0007669"/>
    <property type="project" value="TreeGrafter"/>
</dbReference>
<dbReference type="eggNOG" id="KOG4398">
    <property type="taxonomic scope" value="Eukaryota"/>
</dbReference>
<evidence type="ECO:0000313" key="3">
    <source>
        <dbReference type="Proteomes" id="UP000027135"/>
    </source>
</evidence>
<dbReference type="GO" id="GO:0005776">
    <property type="term" value="C:autophagosome"/>
    <property type="evidence" value="ECO:0007669"/>
    <property type="project" value="TreeGrafter"/>
</dbReference>
<accession>A0A067RAQ4</accession>
<keyword evidence="1" id="KW-0175">Coiled coil</keyword>
<dbReference type="GO" id="GO:0009267">
    <property type="term" value="P:cellular response to starvation"/>
    <property type="evidence" value="ECO:0007669"/>
    <property type="project" value="TreeGrafter"/>
</dbReference>
<evidence type="ECO:0000313" key="2">
    <source>
        <dbReference type="EMBL" id="KDR20930.1"/>
    </source>
</evidence>
<dbReference type="OMA" id="LCYSEFC"/>
<dbReference type="Pfam" id="PF10186">
    <property type="entry name" value="ATG14"/>
    <property type="match status" value="1"/>
</dbReference>
<dbReference type="PANTHER" id="PTHR13664">
    <property type="entry name" value="BECLIN 1-ASSOCIATED AUTOPHAGY-RELATED KEY REGULATOR"/>
    <property type="match status" value="1"/>
</dbReference>
<organism evidence="2 3">
    <name type="scientific">Zootermopsis nevadensis</name>
    <name type="common">Dampwood termite</name>
    <dbReference type="NCBI Taxonomy" id="136037"/>
    <lineage>
        <taxon>Eukaryota</taxon>
        <taxon>Metazoa</taxon>
        <taxon>Ecdysozoa</taxon>
        <taxon>Arthropoda</taxon>
        <taxon>Hexapoda</taxon>
        <taxon>Insecta</taxon>
        <taxon>Pterygota</taxon>
        <taxon>Neoptera</taxon>
        <taxon>Polyneoptera</taxon>
        <taxon>Dictyoptera</taxon>
        <taxon>Blattodea</taxon>
        <taxon>Blattoidea</taxon>
        <taxon>Termitoidae</taxon>
        <taxon>Termopsidae</taxon>
        <taxon>Zootermopsis</taxon>
    </lineage>
</organism>
<name>A0A067RAQ4_ZOONE</name>
<dbReference type="PANTHER" id="PTHR13664:SF0">
    <property type="entry name" value="BECLIN 1-ASSOCIATED AUTOPHAGY-RELATED KEY REGULATOR"/>
    <property type="match status" value="1"/>
</dbReference>
<dbReference type="AlphaFoldDB" id="A0A067RAQ4"/>
<gene>
    <name evidence="2" type="ORF">L798_03868</name>
</gene>
<dbReference type="GO" id="GO:0016240">
    <property type="term" value="P:autophagosome membrane docking"/>
    <property type="evidence" value="ECO:0007669"/>
    <property type="project" value="TreeGrafter"/>
</dbReference>
<dbReference type="GO" id="GO:0000045">
    <property type="term" value="P:autophagosome assembly"/>
    <property type="evidence" value="ECO:0007669"/>
    <property type="project" value="TreeGrafter"/>
</dbReference>